<dbReference type="InterPro" id="IPR002347">
    <property type="entry name" value="SDR_fam"/>
</dbReference>
<name>A0A0L1JC26_ASPN3</name>
<comment type="similarity">
    <text evidence="1">Belongs to the short-chain dehydrogenases/reductases (SDR) family.</text>
</comment>
<organism evidence="3 4">
    <name type="scientific">Aspergillus nomiae NRRL (strain ATCC 15546 / NRRL 13137 / CBS 260.88 / M93)</name>
    <dbReference type="NCBI Taxonomy" id="1509407"/>
    <lineage>
        <taxon>Eukaryota</taxon>
        <taxon>Fungi</taxon>
        <taxon>Dikarya</taxon>
        <taxon>Ascomycota</taxon>
        <taxon>Pezizomycotina</taxon>
        <taxon>Eurotiomycetes</taxon>
        <taxon>Eurotiomycetidae</taxon>
        <taxon>Eurotiales</taxon>
        <taxon>Aspergillaceae</taxon>
        <taxon>Aspergillus</taxon>
        <taxon>Aspergillus subgen. Circumdati</taxon>
    </lineage>
</organism>
<evidence type="ECO:0000256" key="1">
    <source>
        <dbReference type="ARBA" id="ARBA00006484"/>
    </source>
</evidence>
<dbReference type="Gene3D" id="3.40.50.720">
    <property type="entry name" value="NAD(P)-binding Rossmann-like Domain"/>
    <property type="match status" value="1"/>
</dbReference>
<dbReference type="RefSeq" id="XP_015410227.1">
    <property type="nucleotide sequence ID" value="XM_015546880.1"/>
</dbReference>
<dbReference type="Proteomes" id="UP000037505">
    <property type="component" value="Unassembled WGS sequence"/>
</dbReference>
<dbReference type="SUPFAM" id="SSF51735">
    <property type="entry name" value="NAD(P)-binding Rossmann-fold domains"/>
    <property type="match status" value="1"/>
</dbReference>
<dbReference type="PRINTS" id="PR00081">
    <property type="entry name" value="GDHRDH"/>
</dbReference>
<dbReference type="EMBL" id="JNOM01000034">
    <property type="protein sequence ID" value="KNG89304.1"/>
    <property type="molecule type" value="Genomic_DNA"/>
</dbReference>
<dbReference type="STRING" id="1509407.A0A0L1JC26"/>
<reference evidence="3 4" key="1">
    <citation type="submission" date="2014-06" db="EMBL/GenBank/DDBJ databases">
        <title>The Genome of the Aflatoxigenic Filamentous Fungus Aspergillus nomius.</title>
        <authorList>
            <person name="Moore M.G."/>
            <person name="Shannon B.M."/>
            <person name="Brian M.M."/>
        </authorList>
    </citation>
    <scope>NUCLEOTIDE SEQUENCE [LARGE SCALE GENOMIC DNA]</scope>
    <source>
        <strain evidence="3 4">NRRL 13137</strain>
    </source>
</reference>
<dbReference type="InterPro" id="IPR036291">
    <property type="entry name" value="NAD(P)-bd_dom_sf"/>
</dbReference>
<dbReference type="GeneID" id="26803427"/>
<proteinExistence type="inferred from homology"/>
<dbReference type="Pfam" id="PF13561">
    <property type="entry name" value="adh_short_C2"/>
    <property type="match status" value="1"/>
</dbReference>
<gene>
    <name evidence="3" type="ORF">ANOM_001623</name>
</gene>
<dbReference type="AlphaFoldDB" id="A0A0L1JC26"/>
<keyword evidence="4" id="KW-1185">Reference proteome</keyword>
<dbReference type="OrthoDB" id="5371740at2759"/>
<dbReference type="GO" id="GO:0016491">
    <property type="term" value="F:oxidoreductase activity"/>
    <property type="evidence" value="ECO:0007669"/>
    <property type="project" value="UniProtKB-KW"/>
</dbReference>
<evidence type="ECO:0000256" key="2">
    <source>
        <dbReference type="ARBA" id="ARBA00023002"/>
    </source>
</evidence>
<keyword evidence="2" id="KW-0560">Oxidoreductase</keyword>
<dbReference type="PANTHER" id="PTHR43180:SF31">
    <property type="entry name" value="CHAIN DEHYDROGENASE_REDUCTASE, PUTATIVE (AFU_ORTHOLOGUE AFUA_2G16570)-RELATED"/>
    <property type="match status" value="1"/>
</dbReference>
<comment type="caution">
    <text evidence="3">The sequence shown here is derived from an EMBL/GenBank/DDBJ whole genome shotgun (WGS) entry which is preliminary data.</text>
</comment>
<accession>A0A0L1JC26</accession>
<protein>
    <submittedName>
        <fullName evidence="3">Uncharacterized protein</fullName>
    </submittedName>
</protein>
<evidence type="ECO:0000313" key="4">
    <source>
        <dbReference type="Proteomes" id="UP000037505"/>
    </source>
</evidence>
<dbReference type="PANTHER" id="PTHR43180">
    <property type="entry name" value="3-OXOACYL-(ACYL-CARRIER-PROTEIN) REDUCTASE (AFU_ORTHOLOGUE AFUA_6G11210)"/>
    <property type="match status" value="1"/>
</dbReference>
<evidence type="ECO:0000313" key="3">
    <source>
        <dbReference type="EMBL" id="KNG89304.1"/>
    </source>
</evidence>
<sequence>MSSNMYPAYTAGVVDCTVPPSLARAGGMGEQATRAFAAAGAYVTFGDLNETSGLLLQSELRPNAQFVKCDVTDFESQKRLFKAAKQNSPSKTVDIAIANAGISGTDPILKGEDTGGEPSAPDLTILNVNVVGVAYTFKLARFYFLQHELTSGRDRCLIVLSSAAAYADVPGRLVYMMSKFAVRGAMRALRRGTVHDGIRACALAPWFVETNFVSKEVIQFLHSKGVKFANAKDAADAMLHIASDKSINGRCFAVVHREEAPLGYYDMDLDDFADGSKAGEQQSQFLTISHAA</sequence>